<proteinExistence type="predicted"/>
<name>A0A3R5Y8H4_9BACT</name>
<dbReference type="AlphaFoldDB" id="A0A3R5Y8H4"/>
<dbReference type="EMBL" id="CP035108">
    <property type="protein sequence ID" value="QAR34227.1"/>
    <property type="molecule type" value="Genomic_DNA"/>
</dbReference>
<dbReference type="GO" id="GO:0047444">
    <property type="term" value="F:N-acylneuraminate-9-phosphate synthase activity"/>
    <property type="evidence" value="ECO:0007669"/>
    <property type="project" value="TreeGrafter"/>
</dbReference>
<gene>
    <name evidence="2" type="primary">pseI</name>
    <name evidence="2" type="ORF">EP073_12670</name>
</gene>
<dbReference type="InterPro" id="IPR051690">
    <property type="entry name" value="PseI-like"/>
</dbReference>
<dbReference type="Pfam" id="PF03102">
    <property type="entry name" value="NeuB"/>
    <property type="match status" value="1"/>
</dbReference>
<evidence type="ECO:0000313" key="3">
    <source>
        <dbReference type="Proteomes" id="UP000287502"/>
    </source>
</evidence>
<organism evidence="2 3">
    <name type="scientific">Geovibrio thiophilus</name>
    <dbReference type="NCBI Taxonomy" id="139438"/>
    <lineage>
        <taxon>Bacteria</taxon>
        <taxon>Pseudomonadati</taxon>
        <taxon>Deferribacterota</taxon>
        <taxon>Deferribacteres</taxon>
        <taxon>Deferribacterales</taxon>
        <taxon>Geovibrionaceae</taxon>
        <taxon>Geovibrio</taxon>
    </lineage>
</organism>
<evidence type="ECO:0000313" key="2">
    <source>
        <dbReference type="EMBL" id="QAR34227.1"/>
    </source>
</evidence>
<dbReference type="Proteomes" id="UP000287502">
    <property type="component" value="Chromosome"/>
</dbReference>
<dbReference type="InterPro" id="IPR020030">
    <property type="entry name" value="Pseudaminic_synth_PseI"/>
</dbReference>
<dbReference type="InterPro" id="IPR013132">
    <property type="entry name" value="PseI/NeuA/B-like_N"/>
</dbReference>
<dbReference type="OrthoDB" id="9814210at2"/>
<dbReference type="KEGG" id="gtl:EP073_12670"/>
<dbReference type="InterPro" id="IPR013785">
    <property type="entry name" value="Aldolase_TIM"/>
</dbReference>
<dbReference type="InterPro" id="IPR013974">
    <property type="entry name" value="SAF"/>
</dbReference>
<dbReference type="RefSeq" id="WP_128467532.1">
    <property type="nucleotide sequence ID" value="NZ_CP035108.1"/>
</dbReference>
<dbReference type="PROSITE" id="PS50844">
    <property type="entry name" value="AFP_LIKE"/>
    <property type="match status" value="1"/>
</dbReference>
<dbReference type="CDD" id="cd11615">
    <property type="entry name" value="SAF_NeuB_like"/>
    <property type="match status" value="1"/>
</dbReference>
<keyword evidence="2" id="KW-0808">Transferase</keyword>
<dbReference type="GO" id="GO:0016051">
    <property type="term" value="P:carbohydrate biosynthetic process"/>
    <property type="evidence" value="ECO:0007669"/>
    <property type="project" value="InterPro"/>
</dbReference>
<dbReference type="Gene3D" id="3.90.1210.10">
    <property type="entry name" value="Antifreeze-like/N-acetylneuraminic acid synthase C-terminal domain"/>
    <property type="match status" value="1"/>
</dbReference>
<dbReference type="SMART" id="SM00858">
    <property type="entry name" value="SAF"/>
    <property type="match status" value="1"/>
</dbReference>
<reference evidence="2 3" key="1">
    <citation type="submission" date="2019-01" db="EMBL/GenBank/DDBJ databases">
        <title>Geovibrio thiophilus DSM 11263, complete genome.</title>
        <authorList>
            <person name="Spring S."/>
            <person name="Bunk B."/>
            <person name="Sproer C."/>
        </authorList>
    </citation>
    <scope>NUCLEOTIDE SEQUENCE [LARGE SCALE GENOMIC DNA]</scope>
    <source>
        <strain evidence="2 3">DSM 11263</strain>
    </source>
</reference>
<dbReference type="InterPro" id="IPR057736">
    <property type="entry name" value="SAF_PseI/NeuA/NeuB"/>
</dbReference>
<accession>A0A3R5Y8H4</accession>
<dbReference type="InterPro" id="IPR006190">
    <property type="entry name" value="SAF_AFP_Neu5Ac"/>
</dbReference>
<sequence>MSKIINIGGHIISEKSPAFIMAELSCNHLQNYALAEKTIIAMKESGADAVKLQTYTPDTITLKCSDDIFRISHGTLWDSKTFYELYGEAYTPWEWQPKLKKLADDLGMVCFSSPFDFTAVDFLEKMDVPAYKIASFEINDIPLLEYVASKGKPVIISTGIAHLDDIELAVETIRKAGNEQIIMLKCTSAYPARPEEANLLTMPDMASRFGVLTGVSDHTEGSLVPVVSVSLGAKVIEKHFILDRKLGGPDAAFSMEPAEFKRMVQDVRSAEASLGKADYLLTEKAEKNRIFSRSLFIAEDVKKGEVITPRNLRSVRPSNGLHTKHYKDLLGKKAAKDLRKGTPASLELFAD</sequence>
<dbReference type="PANTHER" id="PTHR42966:SF2">
    <property type="entry name" value="PSEUDAMINIC ACID SYNTHASE"/>
    <property type="match status" value="1"/>
</dbReference>
<dbReference type="SUPFAM" id="SSF51269">
    <property type="entry name" value="AFP III-like domain"/>
    <property type="match status" value="1"/>
</dbReference>
<dbReference type="SUPFAM" id="SSF51569">
    <property type="entry name" value="Aldolase"/>
    <property type="match status" value="1"/>
</dbReference>
<dbReference type="Gene3D" id="3.20.20.70">
    <property type="entry name" value="Aldolase class I"/>
    <property type="match status" value="1"/>
</dbReference>
<dbReference type="InterPro" id="IPR036732">
    <property type="entry name" value="AFP_Neu5c_C_sf"/>
</dbReference>
<dbReference type="EC" id="2.5.1.97" evidence="2"/>
<dbReference type="PANTHER" id="PTHR42966">
    <property type="entry name" value="N-ACETYLNEURAMINATE SYNTHASE"/>
    <property type="match status" value="1"/>
</dbReference>
<dbReference type="Pfam" id="PF08666">
    <property type="entry name" value="SAF"/>
    <property type="match status" value="1"/>
</dbReference>
<evidence type="ECO:0000259" key="1">
    <source>
        <dbReference type="PROSITE" id="PS50844"/>
    </source>
</evidence>
<dbReference type="NCBIfam" id="TIGR03586">
    <property type="entry name" value="PseI"/>
    <property type="match status" value="1"/>
</dbReference>
<feature type="domain" description="AFP-like" evidence="1">
    <location>
        <begin position="294"/>
        <end position="351"/>
    </location>
</feature>
<keyword evidence="3" id="KW-1185">Reference proteome</keyword>
<protein>
    <submittedName>
        <fullName evidence="2">Pseudaminic acid synthase</fullName>
        <ecNumber evidence="2">2.5.1.97</ecNumber>
    </submittedName>
</protein>